<gene>
    <name evidence="2" type="ORF">MARPO_0076s0017</name>
</gene>
<feature type="compositionally biased region" description="Basic and acidic residues" evidence="1">
    <location>
        <begin position="122"/>
        <end position="134"/>
    </location>
</feature>
<proteinExistence type="predicted"/>
<sequence length="241" mass="26458">MPLPGNAEECRSEPSSVSTPWSRTIPIQDPIFSSEAQPQFAGLVPVGLSTRARSPRAIPTDRPPGTVTCCAVLRRGTGAARWGVRAERIGEGEAEGGAVPEAGERVAQSGGRRRRLRGGKGGGERGRKGASAGERDIGARSLDLMLATSKPASHIIAVLAFRFFIRRRERRKGGREQGRNRRERGREGEGERDFSYHFCCCSVWWWRRWGIVGDGFAAGGSARMKEFRLDFCRGTSRSCRI</sequence>
<protein>
    <submittedName>
        <fullName evidence="2">Uncharacterized protein</fullName>
    </submittedName>
</protein>
<evidence type="ECO:0000256" key="1">
    <source>
        <dbReference type="SAM" id="MobiDB-lite"/>
    </source>
</evidence>
<dbReference type="Proteomes" id="UP000244005">
    <property type="component" value="Unassembled WGS sequence"/>
</dbReference>
<feature type="region of interest" description="Disordered" evidence="1">
    <location>
        <begin position="93"/>
        <end position="134"/>
    </location>
</feature>
<feature type="region of interest" description="Disordered" evidence="1">
    <location>
        <begin position="1"/>
        <end position="22"/>
    </location>
</feature>
<evidence type="ECO:0000313" key="3">
    <source>
        <dbReference type="Proteomes" id="UP000244005"/>
    </source>
</evidence>
<feature type="compositionally biased region" description="Polar residues" evidence="1">
    <location>
        <begin position="13"/>
        <end position="22"/>
    </location>
</feature>
<feature type="compositionally biased region" description="Low complexity" evidence="1">
    <location>
        <begin position="96"/>
        <end position="110"/>
    </location>
</feature>
<dbReference type="AlphaFoldDB" id="A0A2R6WLN3"/>
<reference evidence="3" key="1">
    <citation type="journal article" date="2017" name="Cell">
        <title>Insights into land plant evolution garnered from the Marchantia polymorpha genome.</title>
        <authorList>
            <person name="Bowman J.L."/>
            <person name="Kohchi T."/>
            <person name="Yamato K.T."/>
            <person name="Jenkins J."/>
            <person name="Shu S."/>
            <person name="Ishizaki K."/>
            <person name="Yamaoka S."/>
            <person name="Nishihama R."/>
            <person name="Nakamura Y."/>
            <person name="Berger F."/>
            <person name="Adam C."/>
            <person name="Aki S.S."/>
            <person name="Althoff F."/>
            <person name="Araki T."/>
            <person name="Arteaga-Vazquez M.A."/>
            <person name="Balasubrmanian S."/>
            <person name="Barry K."/>
            <person name="Bauer D."/>
            <person name="Boehm C.R."/>
            <person name="Briginshaw L."/>
            <person name="Caballero-Perez J."/>
            <person name="Catarino B."/>
            <person name="Chen F."/>
            <person name="Chiyoda S."/>
            <person name="Chovatia M."/>
            <person name="Davies K.M."/>
            <person name="Delmans M."/>
            <person name="Demura T."/>
            <person name="Dierschke T."/>
            <person name="Dolan L."/>
            <person name="Dorantes-Acosta A.E."/>
            <person name="Eklund D.M."/>
            <person name="Florent S.N."/>
            <person name="Flores-Sandoval E."/>
            <person name="Fujiyama A."/>
            <person name="Fukuzawa H."/>
            <person name="Galik B."/>
            <person name="Grimanelli D."/>
            <person name="Grimwood J."/>
            <person name="Grossniklaus U."/>
            <person name="Hamada T."/>
            <person name="Haseloff J."/>
            <person name="Hetherington A.J."/>
            <person name="Higo A."/>
            <person name="Hirakawa Y."/>
            <person name="Hundley H.N."/>
            <person name="Ikeda Y."/>
            <person name="Inoue K."/>
            <person name="Inoue S.I."/>
            <person name="Ishida S."/>
            <person name="Jia Q."/>
            <person name="Kakita M."/>
            <person name="Kanazawa T."/>
            <person name="Kawai Y."/>
            <person name="Kawashima T."/>
            <person name="Kennedy M."/>
            <person name="Kinose K."/>
            <person name="Kinoshita T."/>
            <person name="Kohara Y."/>
            <person name="Koide E."/>
            <person name="Komatsu K."/>
            <person name="Kopischke S."/>
            <person name="Kubo M."/>
            <person name="Kyozuka J."/>
            <person name="Lagercrantz U."/>
            <person name="Lin S.S."/>
            <person name="Lindquist E."/>
            <person name="Lipzen A.M."/>
            <person name="Lu C.W."/>
            <person name="De Luna E."/>
            <person name="Martienssen R.A."/>
            <person name="Minamino N."/>
            <person name="Mizutani M."/>
            <person name="Mizutani M."/>
            <person name="Mochizuki N."/>
            <person name="Monte I."/>
            <person name="Mosher R."/>
            <person name="Nagasaki H."/>
            <person name="Nakagami H."/>
            <person name="Naramoto S."/>
            <person name="Nishitani K."/>
            <person name="Ohtani M."/>
            <person name="Okamoto T."/>
            <person name="Okumura M."/>
            <person name="Phillips J."/>
            <person name="Pollak B."/>
            <person name="Reinders A."/>
            <person name="Rovekamp M."/>
            <person name="Sano R."/>
            <person name="Sawa S."/>
            <person name="Schmid M.W."/>
            <person name="Shirakawa M."/>
            <person name="Solano R."/>
            <person name="Spunde A."/>
            <person name="Suetsugu N."/>
            <person name="Sugano S."/>
            <person name="Sugiyama A."/>
            <person name="Sun R."/>
            <person name="Suzuki Y."/>
            <person name="Takenaka M."/>
            <person name="Takezawa D."/>
            <person name="Tomogane H."/>
            <person name="Tsuzuki M."/>
            <person name="Ueda T."/>
            <person name="Umeda M."/>
            <person name="Ward J.M."/>
            <person name="Watanabe Y."/>
            <person name="Yazaki K."/>
            <person name="Yokoyama R."/>
            <person name="Yoshitake Y."/>
            <person name="Yotsui I."/>
            <person name="Zachgo S."/>
            <person name="Schmutz J."/>
        </authorList>
    </citation>
    <scope>NUCLEOTIDE SEQUENCE [LARGE SCALE GENOMIC DNA]</scope>
    <source>
        <strain evidence="3">Tak-1</strain>
    </source>
</reference>
<keyword evidence="3" id="KW-1185">Reference proteome</keyword>
<name>A0A2R6WLN3_MARPO</name>
<evidence type="ECO:0000313" key="2">
    <source>
        <dbReference type="EMBL" id="PTQ34771.1"/>
    </source>
</evidence>
<dbReference type="EMBL" id="KZ772748">
    <property type="protein sequence ID" value="PTQ34771.1"/>
    <property type="molecule type" value="Genomic_DNA"/>
</dbReference>
<accession>A0A2R6WLN3</accession>
<organism evidence="2 3">
    <name type="scientific">Marchantia polymorpha</name>
    <name type="common">Common liverwort</name>
    <name type="synonym">Marchantia aquatica</name>
    <dbReference type="NCBI Taxonomy" id="3197"/>
    <lineage>
        <taxon>Eukaryota</taxon>
        <taxon>Viridiplantae</taxon>
        <taxon>Streptophyta</taxon>
        <taxon>Embryophyta</taxon>
        <taxon>Marchantiophyta</taxon>
        <taxon>Marchantiopsida</taxon>
        <taxon>Marchantiidae</taxon>
        <taxon>Marchantiales</taxon>
        <taxon>Marchantiaceae</taxon>
        <taxon>Marchantia</taxon>
    </lineage>
</organism>